<evidence type="ECO:0000313" key="2">
    <source>
        <dbReference type="EMBL" id="KAJ8066530.1"/>
    </source>
</evidence>
<gene>
    <name evidence="2" type="ORF">OCU04_005586</name>
</gene>
<reference evidence="2" key="1">
    <citation type="submission" date="2022-11" db="EMBL/GenBank/DDBJ databases">
        <title>Genome Resource of Sclerotinia nivalis Strain SnTB1, a Plant Pathogen Isolated from American Ginseng.</title>
        <authorList>
            <person name="Fan S."/>
        </authorList>
    </citation>
    <scope>NUCLEOTIDE SEQUENCE</scope>
    <source>
        <strain evidence="2">SnTB1</strain>
    </source>
</reference>
<protein>
    <submittedName>
        <fullName evidence="2">Uncharacterized protein</fullName>
    </submittedName>
</protein>
<comment type="caution">
    <text evidence="2">The sequence shown here is derived from an EMBL/GenBank/DDBJ whole genome shotgun (WGS) entry which is preliminary data.</text>
</comment>
<dbReference type="AlphaFoldDB" id="A0A9X0APF1"/>
<sequence>MNNHKKLINANSVNVQSRKRKSFESHGPAKKRQCGENTHERGFNAQSPGRETSYQDNANSGRMGVLVTAVGCCNPPSTDSNGDNCDPTYILKRHCKNPETSTSDLNYEAEALDVAINPVGQSADWCHDPAATFARFNPISQSISRYDPASTFASLAMQQWPYDIENLTSFYHRFTNETCSPLKLTLTTSND</sequence>
<organism evidence="2 3">
    <name type="scientific">Sclerotinia nivalis</name>
    <dbReference type="NCBI Taxonomy" id="352851"/>
    <lineage>
        <taxon>Eukaryota</taxon>
        <taxon>Fungi</taxon>
        <taxon>Dikarya</taxon>
        <taxon>Ascomycota</taxon>
        <taxon>Pezizomycotina</taxon>
        <taxon>Leotiomycetes</taxon>
        <taxon>Helotiales</taxon>
        <taxon>Sclerotiniaceae</taxon>
        <taxon>Sclerotinia</taxon>
    </lineage>
</organism>
<dbReference type="EMBL" id="JAPEIS010000005">
    <property type="protein sequence ID" value="KAJ8066530.1"/>
    <property type="molecule type" value="Genomic_DNA"/>
</dbReference>
<name>A0A9X0APF1_9HELO</name>
<keyword evidence="3" id="KW-1185">Reference proteome</keyword>
<evidence type="ECO:0000313" key="3">
    <source>
        <dbReference type="Proteomes" id="UP001152300"/>
    </source>
</evidence>
<feature type="compositionally biased region" description="Basic and acidic residues" evidence="1">
    <location>
        <begin position="33"/>
        <end position="42"/>
    </location>
</feature>
<dbReference type="OrthoDB" id="10470923at2759"/>
<feature type="region of interest" description="Disordered" evidence="1">
    <location>
        <begin position="1"/>
        <end position="58"/>
    </location>
</feature>
<evidence type="ECO:0000256" key="1">
    <source>
        <dbReference type="SAM" id="MobiDB-lite"/>
    </source>
</evidence>
<feature type="compositionally biased region" description="Polar residues" evidence="1">
    <location>
        <begin position="44"/>
        <end position="58"/>
    </location>
</feature>
<dbReference type="Proteomes" id="UP001152300">
    <property type="component" value="Unassembled WGS sequence"/>
</dbReference>
<proteinExistence type="predicted"/>
<accession>A0A9X0APF1</accession>